<dbReference type="Proteomes" id="UP001156691">
    <property type="component" value="Unassembled WGS sequence"/>
</dbReference>
<dbReference type="InterPro" id="IPR029068">
    <property type="entry name" value="Glyas_Bleomycin-R_OHBP_Dase"/>
</dbReference>
<dbReference type="SUPFAM" id="SSF54593">
    <property type="entry name" value="Glyoxalase/Bleomycin resistance protein/Dihydroxybiphenyl dioxygenase"/>
    <property type="match status" value="1"/>
</dbReference>
<dbReference type="PANTHER" id="PTHR21366:SF14">
    <property type="entry name" value="GLYOXALASE DOMAIN-CONTAINING PROTEIN 5"/>
    <property type="match status" value="1"/>
</dbReference>
<name>A0ABQ5WCT0_9HYPH</name>
<proteinExistence type="predicted"/>
<keyword evidence="2" id="KW-0560">Oxidoreductase</keyword>
<dbReference type="Gene3D" id="3.10.180.10">
    <property type="entry name" value="2,3-Dihydroxybiphenyl 1,2-Dioxygenase, domain 1"/>
    <property type="match status" value="1"/>
</dbReference>
<dbReference type="GO" id="GO:0051213">
    <property type="term" value="F:dioxygenase activity"/>
    <property type="evidence" value="ECO:0007669"/>
    <property type="project" value="UniProtKB-KW"/>
</dbReference>
<dbReference type="EMBL" id="BSNS01000024">
    <property type="protein sequence ID" value="GLQ57678.1"/>
    <property type="molecule type" value="Genomic_DNA"/>
</dbReference>
<dbReference type="InterPro" id="IPR004360">
    <property type="entry name" value="Glyas_Fos-R_dOase_dom"/>
</dbReference>
<sequence length="125" mass="13707">MQVRALDHIVLCVRDVAATRDYYTRVLGMEPREERPGKWSLHFGANKISLQDATRSPSIARDTVPGSGNFCLLTDSPMNDILAHLEQEGVEIVDGPGERAGATGPIVSVYFKDPDGNLVEVSNKR</sequence>
<dbReference type="RefSeq" id="WP_284343056.1">
    <property type="nucleotide sequence ID" value="NZ_BSNS01000024.1"/>
</dbReference>
<keyword evidence="2" id="KW-0223">Dioxygenase</keyword>
<dbReference type="Pfam" id="PF00903">
    <property type="entry name" value="Glyoxalase"/>
    <property type="match status" value="1"/>
</dbReference>
<evidence type="ECO:0000313" key="2">
    <source>
        <dbReference type="EMBL" id="GLQ57678.1"/>
    </source>
</evidence>
<dbReference type="InterPro" id="IPR050383">
    <property type="entry name" value="GlyoxalaseI/FosfomycinResist"/>
</dbReference>
<dbReference type="PANTHER" id="PTHR21366">
    <property type="entry name" value="GLYOXALASE FAMILY PROTEIN"/>
    <property type="match status" value="1"/>
</dbReference>
<dbReference type="InterPro" id="IPR037523">
    <property type="entry name" value="VOC_core"/>
</dbReference>
<evidence type="ECO:0000259" key="1">
    <source>
        <dbReference type="PROSITE" id="PS51819"/>
    </source>
</evidence>
<dbReference type="PROSITE" id="PS51819">
    <property type="entry name" value="VOC"/>
    <property type="match status" value="1"/>
</dbReference>
<evidence type="ECO:0000313" key="3">
    <source>
        <dbReference type="Proteomes" id="UP001156691"/>
    </source>
</evidence>
<gene>
    <name evidence="2" type="ORF">GCM10010862_49370</name>
</gene>
<protein>
    <submittedName>
        <fullName evidence="2">Ring-cleaving dioxygenase</fullName>
    </submittedName>
</protein>
<comment type="caution">
    <text evidence="2">The sequence shown here is derived from an EMBL/GenBank/DDBJ whole genome shotgun (WGS) entry which is preliminary data.</text>
</comment>
<keyword evidence="3" id="KW-1185">Reference proteome</keyword>
<accession>A0ABQ5WCT0</accession>
<reference evidence="3" key="1">
    <citation type="journal article" date="2019" name="Int. J. Syst. Evol. Microbiol.">
        <title>The Global Catalogue of Microorganisms (GCM) 10K type strain sequencing project: providing services to taxonomists for standard genome sequencing and annotation.</title>
        <authorList>
            <consortium name="The Broad Institute Genomics Platform"/>
            <consortium name="The Broad Institute Genome Sequencing Center for Infectious Disease"/>
            <person name="Wu L."/>
            <person name="Ma J."/>
        </authorList>
    </citation>
    <scope>NUCLEOTIDE SEQUENCE [LARGE SCALE GENOMIC DNA]</scope>
    <source>
        <strain evidence="3">NBRC 112416</strain>
    </source>
</reference>
<feature type="domain" description="VOC" evidence="1">
    <location>
        <begin position="5"/>
        <end position="124"/>
    </location>
</feature>
<organism evidence="2 3">
    <name type="scientific">Devosia nitrariae</name>
    <dbReference type="NCBI Taxonomy" id="2071872"/>
    <lineage>
        <taxon>Bacteria</taxon>
        <taxon>Pseudomonadati</taxon>
        <taxon>Pseudomonadota</taxon>
        <taxon>Alphaproteobacteria</taxon>
        <taxon>Hyphomicrobiales</taxon>
        <taxon>Devosiaceae</taxon>
        <taxon>Devosia</taxon>
    </lineage>
</organism>